<dbReference type="AlphaFoldDB" id="A0A840UBQ0"/>
<dbReference type="Proteomes" id="UP000591735">
    <property type="component" value="Unassembled WGS sequence"/>
</dbReference>
<dbReference type="InterPro" id="IPR015424">
    <property type="entry name" value="PyrdxlP-dep_Trfase"/>
</dbReference>
<evidence type="ECO:0000313" key="7">
    <source>
        <dbReference type="Proteomes" id="UP000591735"/>
    </source>
</evidence>
<comment type="similarity">
    <text evidence="2 5">Belongs to the DegT/DnrJ/EryC1 family.</text>
</comment>
<dbReference type="GO" id="GO:0008483">
    <property type="term" value="F:transaminase activity"/>
    <property type="evidence" value="ECO:0007669"/>
    <property type="project" value="TreeGrafter"/>
</dbReference>
<dbReference type="PANTHER" id="PTHR30244">
    <property type="entry name" value="TRANSAMINASE"/>
    <property type="match status" value="1"/>
</dbReference>
<evidence type="ECO:0000256" key="4">
    <source>
        <dbReference type="PIRSR" id="PIRSR000390-2"/>
    </source>
</evidence>
<dbReference type="RefSeq" id="WP_183705853.1">
    <property type="nucleotide sequence ID" value="NZ_JACHFE010000009.1"/>
</dbReference>
<evidence type="ECO:0000313" key="6">
    <source>
        <dbReference type="EMBL" id="MBB5322549.1"/>
    </source>
</evidence>
<accession>A0A840UBQ0</accession>
<evidence type="ECO:0000256" key="1">
    <source>
        <dbReference type="ARBA" id="ARBA00022898"/>
    </source>
</evidence>
<comment type="caution">
    <text evidence="6">The sequence shown here is derived from an EMBL/GenBank/DDBJ whole genome shotgun (WGS) entry which is preliminary data.</text>
</comment>
<dbReference type="SUPFAM" id="SSF53383">
    <property type="entry name" value="PLP-dependent transferases"/>
    <property type="match status" value="1"/>
</dbReference>
<dbReference type="GO" id="GO:0000271">
    <property type="term" value="P:polysaccharide biosynthetic process"/>
    <property type="evidence" value="ECO:0007669"/>
    <property type="project" value="TreeGrafter"/>
</dbReference>
<protein>
    <submittedName>
        <fullName evidence="6">dTDP-4-amino-4,6-dideoxygalactose transaminase</fullName>
    </submittedName>
</protein>
<proteinExistence type="inferred from homology"/>
<keyword evidence="1 4" id="KW-0663">Pyridoxal phosphate</keyword>
<sequence>MITVTRPFIPDRRRLQHYLDKACDSAWLTNNGPLVAELTERLEDFLAVRNLLLVANGTIALQVAFKALAIQGEAITTPFTFVATASALKWQGITPRFADIDRQSLTLDPSCVAAAISPKTSAIVPVNVYGLPCHHNRLEQIAREYRLKLIYDASHTFGARHGGRSLMALGDAATMSFHATKLFHTVEGGAITFRDRDIFERARKSINFGDATPNRSDVDALGINGKMSEIHAAFGLANLDVIDQIIQRRQAINLEYRRLLSQDLVFSVPEDQDNVSYCPVLLPSEECTKNVIAALEASSIHARRYFSPALHETREFGDGSQCPVASDVARRILCLPLYPDLELAEVKRISEIVKAALN</sequence>
<dbReference type="Pfam" id="PF01041">
    <property type="entry name" value="DegT_DnrJ_EryC1"/>
    <property type="match status" value="1"/>
</dbReference>
<dbReference type="PIRSF" id="PIRSF000390">
    <property type="entry name" value="PLP_StrS"/>
    <property type="match status" value="1"/>
</dbReference>
<gene>
    <name evidence="6" type="ORF">HNR38_003056</name>
</gene>
<name>A0A840UBQ0_9GAMM</name>
<dbReference type="GO" id="GO:0030170">
    <property type="term" value="F:pyridoxal phosphate binding"/>
    <property type="evidence" value="ECO:0007669"/>
    <property type="project" value="TreeGrafter"/>
</dbReference>
<dbReference type="InterPro" id="IPR015421">
    <property type="entry name" value="PyrdxlP-dep_Trfase_major"/>
</dbReference>
<dbReference type="PANTHER" id="PTHR30244:SF9">
    <property type="entry name" value="PROTEIN RV3402C"/>
    <property type="match status" value="1"/>
</dbReference>
<evidence type="ECO:0000256" key="3">
    <source>
        <dbReference type="PIRSR" id="PIRSR000390-1"/>
    </source>
</evidence>
<keyword evidence="7" id="KW-1185">Reference proteome</keyword>
<organism evidence="6 7">
    <name type="scientific">Marinobacter oulmenensis</name>
    <dbReference type="NCBI Taxonomy" id="643747"/>
    <lineage>
        <taxon>Bacteria</taxon>
        <taxon>Pseudomonadati</taxon>
        <taxon>Pseudomonadota</taxon>
        <taxon>Gammaproteobacteria</taxon>
        <taxon>Pseudomonadales</taxon>
        <taxon>Marinobacteraceae</taxon>
        <taxon>Marinobacter</taxon>
    </lineage>
</organism>
<reference evidence="6 7" key="1">
    <citation type="submission" date="2020-08" db="EMBL/GenBank/DDBJ databases">
        <title>Genomic Encyclopedia of Type Strains, Phase IV (KMG-IV): sequencing the most valuable type-strain genomes for metagenomic binning, comparative biology and taxonomic classification.</title>
        <authorList>
            <person name="Goeker M."/>
        </authorList>
    </citation>
    <scope>NUCLEOTIDE SEQUENCE [LARGE SCALE GENOMIC DNA]</scope>
    <source>
        <strain evidence="6 7">DSM 22359</strain>
    </source>
</reference>
<evidence type="ECO:0000256" key="5">
    <source>
        <dbReference type="RuleBase" id="RU004508"/>
    </source>
</evidence>
<dbReference type="InterPro" id="IPR000653">
    <property type="entry name" value="DegT/StrS_aminotransferase"/>
</dbReference>
<feature type="modified residue" description="N6-(pyridoxal phosphate)lysine" evidence="4">
    <location>
        <position position="181"/>
    </location>
</feature>
<feature type="active site" description="Proton acceptor" evidence="3">
    <location>
        <position position="181"/>
    </location>
</feature>
<evidence type="ECO:0000256" key="2">
    <source>
        <dbReference type="ARBA" id="ARBA00037999"/>
    </source>
</evidence>
<dbReference type="EMBL" id="JACHFE010000009">
    <property type="protein sequence ID" value="MBB5322549.1"/>
    <property type="molecule type" value="Genomic_DNA"/>
</dbReference>
<dbReference type="Gene3D" id="3.40.640.10">
    <property type="entry name" value="Type I PLP-dependent aspartate aminotransferase-like (Major domain)"/>
    <property type="match status" value="1"/>
</dbReference>
<dbReference type="CDD" id="cd00616">
    <property type="entry name" value="AHBA_syn"/>
    <property type="match status" value="1"/>
</dbReference>